<evidence type="ECO:0000313" key="3">
    <source>
        <dbReference type="EMBL" id="KAK9292814.1"/>
    </source>
</evidence>
<evidence type="ECO:0000256" key="1">
    <source>
        <dbReference type="SAM" id="SignalP"/>
    </source>
</evidence>
<name>A0AAP0SBW7_LIQFO</name>
<dbReference type="InterPro" id="IPR046533">
    <property type="entry name" value="DUF6598"/>
</dbReference>
<reference evidence="3 4" key="1">
    <citation type="journal article" date="2024" name="Plant J.">
        <title>Genome sequences and population genomics reveal climatic adaptation and genomic divergence between two closely related sweetgum species.</title>
        <authorList>
            <person name="Xu W.Q."/>
            <person name="Ren C.Q."/>
            <person name="Zhang X.Y."/>
            <person name="Comes H.P."/>
            <person name="Liu X.H."/>
            <person name="Li Y.G."/>
            <person name="Kettle C.J."/>
            <person name="Jalonen R."/>
            <person name="Gaisberger H."/>
            <person name="Ma Y.Z."/>
            <person name="Qiu Y.X."/>
        </authorList>
    </citation>
    <scope>NUCLEOTIDE SEQUENCE [LARGE SCALE GENOMIC DNA]</scope>
    <source>
        <strain evidence="3">Hangzhou</strain>
    </source>
</reference>
<feature type="domain" description="DUF6598" evidence="2">
    <location>
        <begin position="41"/>
        <end position="205"/>
    </location>
</feature>
<accession>A0AAP0SBW7</accession>
<protein>
    <recommendedName>
        <fullName evidence="2">DUF6598 domain-containing protein</fullName>
    </recommendedName>
</protein>
<feature type="chain" id="PRO_5042892146" description="DUF6598 domain-containing protein" evidence="1">
    <location>
        <begin position="23"/>
        <end position="239"/>
    </location>
</feature>
<comment type="caution">
    <text evidence="3">The sequence shown here is derived from an EMBL/GenBank/DDBJ whole genome shotgun (WGS) entry which is preliminary data.</text>
</comment>
<keyword evidence="4" id="KW-1185">Reference proteome</keyword>
<evidence type="ECO:0000313" key="4">
    <source>
        <dbReference type="Proteomes" id="UP001415857"/>
    </source>
</evidence>
<proteinExistence type="predicted"/>
<organism evidence="3 4">
    <name type="scientific">Liquidambar formosana</name>
    <name type="common">Formosan gum</name>
    <dbReference type="NCBI Taxonomy" id="63359"/>
    <lineage>
        <taxon>Eukaryota</taxon>
        <taxon>Viridiplantae</taxon>
        <taxon>Streptophyta</taxon>
        <taxon>Embryophyta</taxon>
        <taxon>Tracheophyta</taxon>
        <taxon>Spermatophyta</taxon>
        <taxon>Magnoliopsida</taxon>
        <taxon>eudicotyledons</taxon>
        <taxon>Gunneridae</taxon>
        <taxon>Pentapetalae</taxon>
        <taxon>Saxifragales</taxon>
        <taxon>Altingiaceae</taxon>
        <taxon>Liquidambar</taxon>
    </lineage>
</organism>
<dbReference type="EMBL" id="JBBPBK010000001">
    <property type="protein sequence ID" value="KAK9292814.1"/>
    <property type="molecule type" value="Genomic_DNA"/>
</dbReference>
<feature type="signal peptide" evidence="1">
    <location>
        <begin position="1"/>
        <end position="22"/>
    </location>
</feature>
<dbReference type="AlphaFoldDB" id="A0AAP0SBW7"/>
<gene>
    <name evidence="3" type="ORF">L1049_020794</name>
</gene>
<evidence type="ECO:0000259" key="2">
    <source>
        <dbReference type="Pfam" id="PF20241"/>
    </source>
</evidence>
<keyword evidence="1" id="KW-0732">Signal</keyword>
<dbReference type="Proteomes" id="UP001415857">
    <property type="component" value="Unassembled WGS sequence"/>
</dbReference>
<dbReference type="Pfam" id="PF20241">
    <property type="entry name" value="DUF6598"/>
    <property type="match status" value="1"/>
</dbReference>
<sequence>MLNLSAQAILFCLLAQLNPSHASILFALMWLVFEYNNWLLDDEVISRQIMWHSHNLPKDYDTFLFEEVKGLFSWEKLCYVVFLDATTATLEVTLINGEEENSTKLYGKLTARNGDFLDESAAKSELFCKTLAENIVVSRGQLIPLSRSLVAVSLDSYLIVEAELWDSFNGNEIAKGIAEIPAQPYGTGTSEKTICGEYGEIKVKVTWDLLDGEPQACPGEFLKTLVVTICCIVVVCFAS</sequence>